<protein>
    <recommendedName>
        <fullName evidence="4">Tryptophan-associated transmembrane protein (Trp_oprn_chp)</fullName>
    </recommendedName>
</protein>
<keyword evidence="1" id="KW-0812">Transmembrane</keyword>
<keyword evidence="3" id="KW-1185">Reference proteome</keyword>
<dbReference type="RefSeq" id="WP_376839463.1">
    <property type="nucleotide sequence ID" value="NZ_JBHMAU010000039.1"/>
</dbReference>
<evidence type="ECO:0000313" key="2">
    <source>
        <dbReference type="EMBL" id="MFB9775918.1"/>
    </source>
</evidence>
<reference evidence="2 3" key="1">
    <citation type="submission" date="2024-09" db="EMBL/GenBank/DDBJ databases">
        <authorList>
            <person name="Sun Q."/>
            <person name="Mori K."/>
        </authorList>
    </citation>
    <scope>NUCLEOTIDE SEQUENCE [LARGE SCALE GENOMIC DNA]</scope>
    <source>
        <strain evidence="2 3">JCM 11683</strain>
    </source>
</reference>
<evidence type="ECO:0000313" key="3">
    <source>
        <dbReference type="Proteomes" id="UP001589707"/>
    </source>
</evidence>
<feature type="transmembrane region" description="Helical" evidence="1">
    <location>
        <begin position="122"/>
        <end position="144"/>
    </location>
</feature>
<sequence length="161" mass="16968">MRTTTRVLAALTVVLLAATIPVPVLRVEDAHVDDLAVNAVTAALSPLAALLAPGILIAVLMVIQTFVGWRPRIWAWIGYTGALFLTLGAFGAFTGENRPSLLWDGVDEQGRPTGGMEVPEPWLGLLLIVCAAGVLAHVATLQLLSARQAQPAVTRTDSEPA</sequence>
<feature type="transmembrane region" description="Helical" evidence="1">
    <location>
        <begin position="36"/>
        <end position="61"/>
    </location>
</feature>
<evidence type="ECO:0000256" key="1">
    <source>
        <dbReference type="SAM" id="Phobius"/>
    </source>
</evidence>
<gene>
    <name evidence="2" type="ORF">ACFFN1_05750</name>
</gene>
<feature type="transmembrane region" description="Helical" evidence="1">
    <location>
        <begin position="73"/>
        <end position="93"/>
    </location>
</feature>
<name>A0ABV5X0I6_9MICO</name>
<keyword evidence="1" id="KW-0472">Membrane</keyword>
<comment type="caution">
    <text evidence="2">The sequence shown here is derived from an EMBL/GenBank/DDBJ whole genome shotgun (WGS) entry which is preliminary data.</text>
</comment>
<organism evidence="2 3">
    <name type="scientific">Brevibacterium otitidis</name>
    <dbReference type="NCBI Taxonomy" id="53364"/>
    <lineage>
        <taxon>Bacteria</taxon>
        <taxon>Bacillati</taxon>
        <taxon>Actinomycetota</taxon>
        <taxon>Actinomycetes</taxon>
        <taxon>Micrococcales</taxon>
        <taxon>Brevibacteriaceae</taxon>
        <taxon>Brevibacterium</taxon>
    </lineage>
</organism>
<keyword evidence="1" id="KW-1133">Transmembrane helix</keyword>
<evidence type="ECO:0008006" key="4">
    <source>
        <dbReference type="Google" id="ProtNLM"/>
    </source>
</evidence>
<dbReference type="Proteomes" id="UP001589707">
    <property type="component" value="Unassembled WGS sequence"/>
</dbReference>
<dbReference type="EMBL" id="JBHMAU010000039">
    <property type="protein sequence ID" value="MFB9775918.1"/>
    <property type="molecule type" value="Genomic_DNA"/>
</dbReference>
<proteinExistence type="predicted"/>
<accession>A0ABV5X0I6</accession>